<protein>
    <recommendedName>
        <fullName evidence="5">Protein kinase domain-containing protein</fullName>
    </recommendedName>
</protein>
<dbReference type="Proteomes" id="UP001150266">
    <property type="component" value="Unassembled WGS sequence"/>
</dbReference>
<sequence>MLPTLLYLSLSIIASLYDLFVIPTVGAAPSEVVSKKHTAVVGGVDFYEPSSIAQSTTRRSLDRVSRLTARVSVLPDITESKYYKGWMKRQRNRWSKSEQDWMKSFYLPGVNPVTEYYSFRYPLDNNRGRSLVDDGTAAKGKNNAGVYMYHDSDNTCMWLIKALSMDITDERVYAEVKALKYAKLYVGNGTLDNRPAIIMNKVKGLPIQLTELWQSVDNQTKNDLTEAIKQLVKPQWLKLAMDDRLAHIDPNPSNIIVDLNQHGEAAEVVSAVIVDYGFPGIVKVRSHVRGEVLEEFFDWLWPRKWNTYYVSDSRKGRKTGEVVKTKGKKGEKTSS</sequence>
<organism evidence="3 4">
    <name type="scientific">Lentinula aciculospora</name>
    <dbReference type="NCBI Taxonomy" id="153920"/>
    <lineage>
        <taxon>Eukaryota</taxon>
        <taxon>Fungi</taxon>
        <taxon>Dikarya</taxon>
        <taxon>Basidiomycota</taxon>
        <taxon>Agaricomycotina</taxon>
        <taxon>Agaricomycetes</taxon>
        <taxon>Agaricomycetidae</taxon>
        <taxon>Agaricales</taxon>
        <taxon>Marasmiineae</taxon>
        <taxon>Omphalotaceae</taxon>
        <taxon>Lentinula</taxon>
    </lineage>
</organism>
<evidence type="ECO:0000313" key="3">
    <source>
        <dbReference type="EMBL" id="KAJ4467049.1"/>
    </source>
</evidence>
<accession>A0A9W8ZU80</accession>
<comment type="caution">
    <text evidence="3">The sequence shown here is derived from an EMBL/GenBank/DDBJ whole genome shotgun (WGS) entry which is preliminary data.</text>
</comment>
<dbReference type="EMBL" id="JAOTPV010000049">
    <property type="protein sequence ID" value="KAJ4467049.1"/>
    <property type="molecule type" value="Genomic_DNA"/>
</dbReference>
<feature type="region of interest" description="Disordered" evidence="1">
    <location>
        <begin position="315"/>
        <end position="335"/>
    </location>
</feature>
<keyword evidence="4" id="KW-1185">Reference proteome</keyword>
<feature type="signal peptide" evidence="2">
    <location>
        <begin position="1"/>
        <end position="27"/>
    </location>
</feature>
<dbReference type="OrthoDB" id="2954976at2759"/>
<gene>
    <name evidence="3" type="ORF">J3R30DRAFT_3411925</name>
</gene>
<keyword evidence="2" id="KW-0732">Signal</keyword>
<feature type="chain" id="PRO_5040738606" description="Protein kinase domain-containing protein" evidence="2">
    <location>
        <begin position="28"/>
        <end position="335"/>
    </location>
</feature>
<evidence type="ECO:0008006" key="5">
    <source>
        <dbReference type="Google" id="ProtNLM"/>
    </source>
</evidence>
<name>A0A9W8ZU80_9AGAR</name>
<proteinExistence type="predicted"/>
<evidence type="ECO:0000313" key="4">
    <source>
        <dbReference type="Proteomes" id="UP001150266"/>
    </source>
</evidence>
<reference evidence="3" key="1">
    <citation type="submission" date="2022-08" db="EMBL/GenBank/DDBJ databases">
        <title>A Global Phylogenomic Analysis of the Shiitake Genus Lentinula.</title>
        <authorList>
            <consortium name="DOE Joint Genome Institute"/>
            <person name="Sierra-Patev S."/>
            <person name="Min B."/>
            <person name="Naranjo-Ortiz M."/>
            <person name="Looney B."/>
            <person name="Konkel Z."/>
            <person name="Slot J.C."/>
            <person name="Sakamoto Y."/>
            <person name="Steenwyk J.L."/>
            <person name="Rokas A."/>
            <person name="Carro J."/>
            <person name="Camarero S."/>
            <person name="Ferreira P."/>
            <person name="Molpeceres G."/>
            <person name="Ruiz-Duenas F.J."/>
            <person name="Serrano A."/>
            <person name="Henrissat B."/>
            <person name="Drula E."/>
            <person name="Hughes K.W."/>
            <person name="Mata J.L."/>
            <person name="Ishikawa N.K."/>
            <person name="Vargas-Isla R."/>
            <person name="Ushijima S."/>
            <person name="Smith C.A."/>
            <person name="Ahrendt S."/>
            <person name="Andreopoulos W."/>
            <person name="He G."/>
            <person name="Labutti K."/>
            <person name="Lipzen A."/>
            <person name="Ng V."/>
            <person name="Riley R."/>
            <person name="Sandor L."/>
            <person name="Barry K."/>
            <person name="Martinez A.T."/>
            <person name="Xiao Y."/>
            <person name="Gibbons J.G."/>
            <person name="Terashima K."/>
            <person name="Grigoriev I.V."/>
            <person name="Hibbett D.S."/>
        </authorList>
    </citation>
    <scope>NUCLEOTIDE SEQUENCE</scope>
    <source>
        <strain evidence="3">JLM2183</strain>
    </source>
</reference>
<dbReference type="AlphaFoldDB" id="A0A9W8ZU80"/>
<evidence type="ECO:0000256" key="2">
    <source>
        <dbReference type="SAM" id="SignalP"/>
    </source>
</evidence>
<evidence type="ECO:0000256" key="1">
    <source>
        <dbReference type="SAM" id="MobiDB-lite"/>
    </source>
</evidence>